<keyword evidence="2" id="KW-0472">Membrane</keyword>
<name>A0A0A1ZDY2_PROMR</name>
<gene>
    <name evidence="4" type="ORF">EU91_1245</name>
</gene>
<keyword evidence="2" id="KW-0812">Transmembrane</keyword>
<feature type="transmembrane region" description="Helical" evidence="2">
    <location>
        <begin position="253"/>
        <end position="273"/>
    </location>
</feature>
<evidence type="ECO:0000256" key="1">
    <source>
        <dbReference type="ARBA" id="ARBA00022679"/>
    </source>
</evidence>
<dbReference type="OrthoDB" id="9772751at2"/>
<keyword evidence="4" id="KW-0489">Methyltransferase</keyword>
<dbReference type="RefSeq" id="WP_052041293.1">
    <property type="nucleotide sequence ID" value="NZ_CP138934.1"/>
</dbReference>
<comment type="caution">
    <text evidence="4">The sequence shown here is derived from an EMBL/GenBank/DDBJ whole genome shotgun (WGS) entry which is preliminary data.</text>
</comment>
<dbReference type="EMBL" id="JNAH01000007">
    <property type="protein sequence ID" value="KGF86483.1"/>
    <property type="molecule type" value="Genomic_DNA"/>
</dbReference>
<evidence type="ECO:0000313" key="4">
    <source>
        <dbReference type="EMBL" id="KGF86483.1"/>
    </source>
</evidence>
<dbReference type="SUPFAM" id="SSF53335">
    <property type="entry name" value="S-adenosyl-L-methionine-dependent methyltransferases"/>
    <property type="match status" value="1"/>
</dbReference>
<dbReference type="CDD" id="cd02440">
    <property type="entry name" value="AdoMet_MTases"/>
    <property type="match status" value="1"/>
</dbReference>
<dbReference type="PANTHER" id="PTHR44068:SF11">
    <property type="entry name" value="GERANYL DIPHOSPHATE 2-C-METHYLTRANSFERASE"/>
    <property type="match status" value="1"/>
</dbReference>
<keyword evidence="1 4" id="KW-0808">Transferase</keyword>
<dbReference type="Proteomes" id="UP000030598">
    <property type="component" value="Unassembled WGS sequence"/>
</dbReference>
<evidence type="ECO:0000256" key="2">
    <source>
        <dbReference type="SAM" id="Phobius"/>
    </source>
</evidence>
<feature type="domain" description="Methyltransferase type 11" evidence="3">
    <location>
        <begin position="83"/>
        <end position="178"/>
    </location>
</feature>
<evidence type="ECO:0000313" key="5">
    <source>
        <dbReference type="Proteomes" id="UP000030598"/>
    </source>
</evidence>
<dbReference type="STRING" id="59925.EU91_1245"/>
<dbReference type="GO" id="GO:0032259">
    <property type="term" value="P:methylation"/>
    <property type="evidence" value="ECO:0007669"/>
    <property type="project" value="UniProtKB-KW"/>
</dbReference>
<dbReference type="GO" id="GO:0008757">
    <property type="term" value="F:S-adenosylmethionine-dependent methyltransferase activity"/>
    <property type="evidence" value="ECO:0007669"/>
    <property type="project" value="InterPro"/>
</dbReference>
<dbReference type="InterPro" id="IPR050447">
    <property type="entry name" value="Erg6_SMT_methyltransf"/>
</dbReference>
<accession>A0A0A1ZDY2</accession>
<organism evidence="4 5">
    <name type="scientific">Prochlorococcus marinus str. GP2</name>
    <dbReference type="NCBI Taxonomy" id="59925"/>
    <lineage>
        <taxon>Bacteria</taxon>
        <taxon>Bacillati</taxon>
        <taxon>Cyanobacteriota</taxon>
        <taxon>Cyanophyceae</taxon>
        <taxon>Synechococcales</taxon>
        <taxon>Prochlorococcaceae</taxon>
        <taxon>Prochlorococcus</taxon>
    </lineage>
</organism>
<keyword evidence="2" id="KW-1133">Transmembrane helix</keyword>
<dbReference type="Gene3D" id="3.40.50.150">
    <property type="entry name" value="Vaccinia Virus protein VP39"/>
    <property type="match status" value="1"/>
</dbReference>
<dbReference type="eggNOG" id="COG2226">
    <property type="taxonomic scope" value="Bacteria"/>
</dbReference>
<dbReference type="AlphaFoldDB" id="A0A0A1ZDY2"/>
<proteinExistence type="predicted"/>
<dbReference type="InterPro" id="IPR029063">
    <property type="entry name" value="SAM-dependent_MTases_sf"/>
</dbReference>
<reference evidence="5" key="1">
    <citation type="journal article" date="2014" name="Sci. Data">
        <title>Genomes of diverse isolates of the marine cyanobacterium Prochlorococcus.</title>
        <authorList>
            <person name="Biller S."/>
            <person name="Berube P."/>
            <person name="Thompson J."/>
            <person name="Kelly L."/>
            <person name="Roggensack S."/>
            <person name="Awad L."/>
            <person name="Roache-Johnson K."/>
            <person name="Ding H."/>
            <person name="Giovannoni S.J."/>
            <person name="Moore L.R."/>
            <person name="Chisholm S.W."/>
        </authorList>
    </citation>
    <scope>NUCLEOTIDE SEQUENCE [LARGE SCALE GENOMIC DNA]</scope>
    <source>
        <strain evidence="5">GP2</strain>
    </source>
</reference>
<protein>
    <submittedName>
        <fullName evidence="4">Methyltransferase type 11</fullName>
    </submittedName>
</protein>
<dbReference type="InterPro" id="IPR013216">
    <property type="entry name" value="Methyltransf_11"/>
</dbReference>
<dbReference type="PANTHER" id="PTHR44068">
    <property type="entry name" value="ZGC:194242"/>
    <property type="match status" value="1"/>
</dbReference>
<evidence type="ECO:0000259" key="3">
    <source>
        <dbReference type="Pfam" id="PF08241"/>
    </source>
</evidence>
<sequence length="280" mass="32996">MEERKRKEIEHSRKRREVLQGFERISDTHAIDKIDNLDELIKDKEKYNYYFANMKYYSVTKSSERYKEKWLKKKIKSNDKVIDFACGNGENGILAAQFGAAVKGIDISPEGVDNANLNAKEMNVDKRCKFLVMDGENLEFKDNTFDFGVEYGALHHVDLDKALSELSRVIKNDGEMICVEALRHNPLIHWYRKLTPHLRTEWEVEHILGVESLEIMSKYFKKVDVKFFHLFSLLLVPFRKMPFFNQIYKIFDWFDSIILSIPIIGKFAWIMIIELSEPIK</sequence>
<dbReference type="Pfam" id="PF08241">
    <property type="entry name" value="Methyltransf_11"/>
    <property type="match status" value="1"/>
</dbReference>